<organism evidence="1 2">
    <name type="scientific">Bacillus atrophaeus (strain 1942)</name>
    <dbReference type="NCBI Taxonomy" id="720555"/>
    <lineage>
        <taxon>Bacteria</taxon>
        <taxon>Bacillati</taxon>
        <taxon>Bacillota</taxon>
        <taxon>Bacilli</taxon>
        <taxon>Bacillales</taxon>
        <taxon>Bacillaceae</taxon>
        <taxon>Bacillus</taxon>
    </lineage>
</organism>
<name>A0ABN3ZD23_BACA1</name>
<dbReference type="Proteomes" id="UP000006867">
    <property type="component" value="Chromosome"/>
</dbReference>
<gene>
    <name evidence="1" type="ordered locus">BATR1942_14665</name>
</gene>
<proteinExistence type="predicted"/>
<evidence type="ECO:0000313" key="2">
    <source>
        <dbReference type="Proteomes" id="UP000006867"/>
    </source>
</evidence>
<dbReference type="EMBL" id="CP002207">
    <property type="protein sequence ID" value="ADP33855.1"/>
    <property type="molecule type" value="Genomic_DNA"/>
</dbReference>
<evidence type="ECO:0000313" key="1">
    <source>
        <dbReference type="EMBL" id="ADP33855.1"/>
    </source>
</evidence>
<keyword evidence="2" id="KW-1185">Reference proteome</keyword>
<accession>A0ABN3ZD23</accession>
<sequence length="71" mass="8428">MGKGRRKKDFFTKGKKVPSKHNMRNFLQKRVTYIERLVWTKLISYGIMMKNKAFIFSCKAHQDTGKPSFNE</sequence>
<reference evidence="1 2" key="1">
    <citation type="journal article" date="2011" name="Front. Microbiol.">
        <title>Genomic signatures of strain selection and enhancement in Bacillus atrophaeus var. globigii, a historical biowarfare simulant.</title>
        <authorList>
            <person name="Gibbons H.S."/>
            <person name="Broomall S.M."/>
            <person name="McNew L.A."/>
            <person name="Daligault H."/>
            <person name="Chapman C."/>
            <person name="Bruce D."/>
            <person name="Karavis M."/>
            <person name="Krepps M."/>
            <person name="McGregor P.A."/>
            <person name="Hong C."/>
            <person name="Park K.H."/>
            <person name="Akmal A."/>
            <person name="Feldman A."/>
            <person name="Lin J.S."/>
            <person name="Chang W.E."/>
            <person name="Higgs B.W."/>
            <person name="Demirev P."/>
            <person name="Lindquist J."/>
            <person name="Liem A."/>
            <person name="Fochler E."/>
            <person name="Read T.D."/>
            <person name="Tapia R."/>
            <person name="Johnson S."/>
            <person name="Bishop-Lilly K.A."/>
            <person name="Detter C."/>
            <person name="Han C."/>
            <person name="Sozhamannan S."/>
            <person name="Rosenzweig C.N."/>
            <person name="Skowronski E.W."/>
        </authorList>
    </citation>
    <scope>NUCLEOTIDE SEQUENCE [LARGE SCALE GENOMIC DNA]</scope>
    <source>
        <strain evidence="1 2">1942</strain>
    </source>
</reference>
<protein>
    <submittedName>
        <fullName evidence="1">Uncharacterized protein</fullName>
    </submittedName>
</protein>